<dbReference type="Proteomes" id="UP000316621">
    <property type="component" value="Chromosome 3"/>
</dbReference>
<evidence type="ECO:0000313" key="1">
    <source>
        <dbReference type="EMBL" id="RZC54021.1"/>
    </source>
</evidence>
<dbReference type="EMBL" id="CM010717">
    <property type="protein sequence ID" value="RZC54021.1"/>
    <property type="molecule type" value="Genomic_DNA"/>
</dbReference>
<protein>
    <submittedName>
        <fullName evidence="1">Uncharacterized protein</fullName>
    </submittedName>
</protein>
<keyword evidence="2" id="KW-1185">Reference proteome</keyword>
<evidence type="ECO:0000313" key="2">
    <source>
        <dbReference type="Proteomes" id="UP000316621"/>
    </source>
</evidence>
<proteinExistence type="predicted"/>
<organism evidence="1 2">
    <name type="scientific">Papaver somniferum</name>
    <name type="common">Opium poppy</name>
    <dbReference type="NCBI Taxonomy" id="3469"/>
    <lineage>
        <taxon>Eukaryota</taxon>
        <taxon>Viridiplantae</taxon>
        <taxon>Streptophyta</taxon>
        <taxon>Embryophyta</taxon>
        <taxon>Tracheophyta</taxon>
        <taxon>Spermatophyta</taxon>
        <taxon>Magnoliopsida</taxon>
        <taxon>Ranunculales</taxon>
        <taxon>Papaveraceae</taxon>
        <taxon>Papaveroideae</taxon>
        <taxon>Papaver</taxon>
    </lineage>
</organism>
<gene>
    <name evidence="1" type="ORF">C5167_012896</name>
</gene>
<reference evidence="1 2" key="1">
    <citation type="journal article" date="2018" name="Science">
        <title>The opium poppy genome and morphinan production.</title>
        <authorList>
            <person name="Guo L."/>
            <person name="Winzer T."/>
            <person name="Yang X."/>
            <person name="Li Y."/>
            <person name="Ning Z."/>
            <person name="He Z."/>
            <person name="Teodor R."/>
            <person name="Lu Y."/>
            <person name="Bowser T.A."/>
            <person name="Graham I.A."/>
            <person name="Ye K."/>
        </authorList>
    </citation>
    <scope>NUCLEOTIDE SEQUENCE [LARGE SCALE GENOMIC DNA]</scope>
    <source>
        <strain evidence="2">cv. HN1</strain>
        <tissue evidence="1">Leaves</tissue>
    </source>
</reference>
<dbReference type="Gramene" id="RZC54021">
    <property type="protein sequence ID" value="RZC54021"/>
    <property type="gene ID" value="C5167_012896"/>
</dbReference>
<dbReference type="AlphaFoldDB" id="A0A4Y7J249"/>
<sequence length="71" mass="8272">MKALENQIKSDCGRNSMHCLAFLTHYLAHHFRSQGYRPRIKIKETINVVSFGDFVGCWELHLRKSGRELVP</sequence>
<accession>A0A4Y7J249</accession>
<name>A0A4Y7J249_PAPSO</name>